<evidence type="ECO:0000313" key="2">
    <source>
        <dbReference type="Proteomes" id="UP000724584"/>
    </source>
</evidence>
<name>A0ACB7PRA7_9PEZI</name>
<accession>A0ACB7PRA7</accession>
<gene>
    <name evidence="1" type="ORF">F5144DRAFT_525313</name>
</gene>
<comment type="caution">
    <text evidence="1">The sequence shown here is derived from an EMBL/GenBank/DDBJ whole genome shotgun (WGS) entry which is preliminary data.</text>
</comment>
<proteinExistence type="predicted"/>
<organism evidence="1 2">
    <name type="scientific">Chaetomium tenue</name>
    <dbReference type="NCBI Taxonomy" id="1854479"/>
    <lineage>
        <taxon>Eukaryota</taxon>
        <taxon>Fungi</taxon>
        <taxon>Dikarya</taxon>
        <taxon>Ascomycota</taxon>
        <taxon>Pezizomycotina</taxon>
        <taxon>Sordariomycetes</taxon>
        <taxon>Sordariomycetidae</taxon>
        <taxon>Sordariales</taxon>
        <taxon>Chaetomiaceae</taxon>
        <taxon>Chaetomium</taxon>
    </lineage>
</organism>
<protein>
    <submittedName>
        <fullName evidence="1">Uncharacterized protein</fullName>
    </submittedName>
</protein>
<evidence type="ECO:0000313" key="1">
    <source>
        <dbReference type="EMBL" id="KAH6651402.1"/>
    </source>
</evidence>
<sequence>MPKGKAKGQGKWKHRNKGKGGTPRADRNPPAPPAGPSHPTRPSPDGPSNPGDEIPELSMDGLTLCDPDPTEAPALIPPKKKKKQPFRFLDLPPELRIEVYTHFVMADDVVDLNTENHKYIRKKLSILKTCKLIYHEASDVFYGKNTFRIFPTQGGRYFKTKKPLLARLKPHQRRMLTSLELRLGPGWTNPPRGWVVNPALGLHDCVNVQKNTVPDQRPL</sequence>
<keyword evidence="2" id="KW-1185">Reference proteome</keyword>
<dbReference type="EMBL" id="JAGIZQ010000001">
    <property type="protein sequence ID" value="KAH6651402.1"/>
    <property type="molecule type" value="Genomic_DNA"/>
</dbReference>
<reference evidence="1 2" key="1">
    <citation type="journal article" date="2021" name="Nat. Commun.">
        <title>Genetic determinants of endophytism in the Arabidopsis root mycobiome.</title>
        <authorList>
            <person name="Mesny F."/>
            <person name="Miyauchi S."/>
            <person name="Thiergart T."/>
            <person name="Pickel B."/>
            <person name="Atanasova L."/>
            <person name="Karlsson M."/>
            <person name="Huettel B."/>
            <person name="Barry K.W."/>
            <person name="Haridas S."/>
            <person name="Chen C."/>
            <person name="Bauer D."/>
            <person name="Andreopoulos W."/>
            <person name="Pangilinan J."/>
            <person name="LaButti K."/>
            <person name="Riley R."/>
            <person name="Lipzen A."/>
            <person name="Clum A."/>
            <person name="Drula E."/>
            <person name="Henrissat B."/>
            <person name="Kohler A."/>
            <person name="Grigoriev I.V."/>
            <person name="Martin F.M."/>
            <person name="Hacquard S."/>
        </authorList>
    </citation>
    <scope>NUCLEOTIDE SEQUENCE [LARGE SCALE GENOMIC DNA]</scope>
    <source>
        <strain evidence="1 2">MPI-SDFR-AT-0079</strain>
    </source>
</reference>
<dbReference type="Proteomes" id="UP000724584">
    <property type="component" value="Unassembled WGS sequence"/>
</dbReference>